<evidence type="ECO:0000313" key="2">
    <source>
        <dbReference type="Proteomes" id="UP000216605"/>
    </source>
</evidence>
<dbReference type="Gene3D" id="2.180.10.10">
    <property type="entry name" value="RHS repeat-associated core"/>
    <property type="match status" value="1"/>
</dbReference>
<dbReference type="AlphaFoldDB" id="A0A256A972"/>
<dbReference type="NCBIfam" id="TIGR03696">
    <property type="entry name" value="Rhs_assc_core"/>
    <property type="match status" value="1"/>
</dbReference>
<dbReference type="InterPro" id="IPR022385">
    <property type="entry name" value="Rhs_assc_core"/>
</dbReference>
<accession>A0A256A972</accession>
<dbReference type="EMBL" id="NOXV01000032">
    <property type="protein sequence ID" value="OYQ49735.1"/>
    <property type="molecule type" value="Genomic_DNA"/>
</dbReference>
<sequence>MSSYLIHFEFYKYKYQEQEWQDELGLNMYDYGARNYDPALGRWHNIDPLAEVSRR</sequence>
<feature type="non-terminal residue" evidence="1">
    <location>
        <position position="55"/>
    </location>
</feature>
<evidence type="ECO:0000313" key="1">
    <source>
        <dbReference type="EMBL" id="OYQ49735.1"/>
    </source>
</evidence>
<dbReference type="OrthoDB" id="878730at2"/>
<organism evidence="1 2">
    <name type="scientific">Flavobacterium cyanobacteriorum</name>
    <dbReference type="NCBI Taxonomy" id="2022802"/>
    <lineage>
        <taxon>Bacteria</taxon>
        <taxon>Pseudomonadati</taxon>
        <taxon>Bacteroidota</taxon>
        <taxon>Flavobacteriia</taxon>
        <taxon>Flavobacteriales</taxon>
        <taxon>Flavobacteriaceae</taxon>
        <taxon>Flavobacterium</taxon>
    </lineage>
</organism>
<protein>
    <recommendedName>
        <fullName evidence="3">RHS repeat-associated core domain-containing protein</fullName>
    </recommendedName>
</protein>
<dbReference type="Proteomes" id="UP000216605">
    <property type="component" value="Unassembled WGS sequence"/>
</dbReference>
<gene>
    <name evidence="1" type="ORF">CHU92_00265</name>
</gene>
<comment type="caution">
    <text evidence="1">The sequence shown here is derived from an EMBL/GenBank/DDBJ whole genome shotgun (WGS) entry which is preliminary data.</text>
</comment>
<name>A0A256A972_9FLAO</name>
<reference evidence="1 2" key="1">
    <citation type="submission" date="2017-07" db="EMBL/GenBank/DDBJ databases">
        <title>Flavobacterium cyanobacteriorum sp. nov., isolated from cyanobacterial aggregates in a eutrophic lake.</title>
        <authorList>
            <person name="Cai H."/>
        </authorList>
    </citation>
    <scope>NUCLEOTIDE SEQUENCE [LARGE SCALE GENOMIC DNA]</scope>
    <source>
        <strain evidence="1 2">TH021</strain>
    </source>
</reference>
<evidence type="ECO:0008006" key="3">
    <source>
        <dbReference type="Google" id="ProtNLM"/>
    </source>
</evidence>
<keyword evidence="2" id="KW-1185">Reference proteome</keyword>
<proteinExistence type="predicted"/>